<proteinExistence type="predicted"/>
<protein>
    <submittedName>
        <fullName evidence="1">Uncharacterized protein, YhcH/YjgK/YiaL family</fullName>
    </submittedName>
</protein>
<dbReference type="HOGENOM" id="CLU_107139_2_1_10"/>
<reference evidence="1 2" key="1">
    <citation type="submission" date="2012-06" db="EMBL/GenBank/DDBJ databases">
        <title>The complete genome of Ornithobacterium rhinotracheale DSM 15997.</title>
        <authorList>
            <consortium name="US DOE Joint Genome Institute (JGI-PGF)"/>
            <person name="Lucas S."/>
            <person name="Copeland A."/>
            <person name="Lapidus A."/>
            <person name="Goodwin L."/>
            <person name="Pitluck S."/>
            <person name="Peters L."/>
            <person name="Mikhailova N."/>
            <person name="Teshima H."/>
            <person name="Kyrpides N."/>
            <person name="Mavromatis K."/>
            <person name="Pagani I."/>
            <person name="Ivanova N."/>
            <person name="Ovchinnikova G."/>
            <person name="Zeytun A."/>
            <person name="Detter J.C."/>
            <person name="Han C."/>
            <person name="Land M."/>
            <person name="Hauser L."/>
            <person name="Markowitz V."/>
            <person name="Cheng J.-F."/>
            <person name="Hugenholtz P."/>
            <person name="Woyke T."/>
            <person name="Wu D."/>
            <person name="Lang E."/>
            <person name="Kopitz M."/>
            <person name="Brambilla E."/>
            <person name="Klenk H.-P."/>
            <person name="Eisen J.A."/>
        </authorList>
    </citation>
    <scope>NUCLEOTIDE SEQUENCE [LARGE SCALE GENOMIC DNA]</scope>
    <source>
        <strain evidence="2">ATCC 51463 / DSM 15997 / CCUG 23171 / LMG 9086</strain>
    </source>
</reference>
<dbReference type="RefSeq" id="WP_014790155.1">
    <property type="nucleotide sequence ID" value="NC_018016.1"/>
</dbReference>
<sequence>MILSNLKNSSRYENLHPAFKKAFDYIKSHDLLNAELGKIYLDDDNLFIANSNSTLKKKEEQVLEYHKKYIDIQIVLEGKEIIGWKDLDECTDEKQAYLEEKDCGLYNDAATSYFELQPNDFVIFYPEDAHAPVIGEGTVRKLVVKVKI</sequence>
<dbReference type="NCBIfam" id="TIGR00022">
    <property type="entry name" value="YhcH/YjgK/YiaL family protein"/>
    <property type="match status" value="1"/>
</dbReference>
<dbReference type="KEGG" id="orh:Ornrh_0307"/>
<dbReference type="SUPFAM" id="SSF51197">
    <property type="entry name" value="Clavaminate synthase-like"/>
    <property type="match status" value="1"/>
</dbReference>
<organism evidence="1 2">
    <name type="scientific">Ornithobacterium rhinotracheale (strain ATCC 51463 / DSM 15997 / CCUG 23171 / CIP 104009 / LMG 9086)</name>
    <dbReference type="NCBI Taxonomy" id="867902"/>
    <lineage>
        <taxon>Bacteria</taxon>
        <taxon>Pseudomonadati</taxon>
        <taxon>Bacteroidota</taxon>
        <taxon>Flavobacteriia</taxon>
        <taxon>Flavobacteriales</taxon>
        <taxon>Weeksellaceae</taxon>
        <taxon>Ornithobacterium</taxon>
    </lineage>
</organism>
<dbReference type="InterPro" id="IPR037012">
    <property type="entry name" value="NanQ/TabA/YiaL_sf"/>
</dbReference>
<dbReference type="GeneID" id="71568583"/>
<dbReference type="EMBL" id="CP003283">
    <property type="protein sequence ID" value="AFL96525.1"/>
    <property type="molecule type" value="Genomic_DNA"/>
</dbReference>
<dbReference type="PANTHER" id="PTHR34986">
    <property type="entry name" value="EVOLVED BETA-GALACTOSIDASE SUBUNIT BETA"/>
    <property type="match status" value="1"/>
</dbReference>
<dbReference type="GeneID" id="97257077"/>
<dbReference type="InterPro" id="IPR004375">
    <property type="entry name" value="NanQ/TabA/YiaL"/>
</dbReference>
<dbReference type="PATRIC" id="fig|867902.3.peg.308"/>
<dbReference type="Gene3D" id="2.60.120.370">
    <property type="entry name" value="YhcH/YjgK/YiaL"/>
    <property type="match status" value="1"/>
</dbReference>
<gene>
    <name evidence="1" type="ordered locus">Ornrh_0307</name>
</gene>
<dbReference type="AlphaFoldDB" id="I3ZXU1"/>
<dbReference type="Pfam" id="PF04074">
    <property type="entry name" value="DUF386"/>
    <property type="match status" value="1"/>
</dbReference>
<evidence type="ECO:0000313" key="2">
    <source>
        <dbReference type="Proteomes" id="UP000006051"/>
    </source>
</evidence>
<dbReference type="PANTHER" id="PTHR34986:SF1">
    <property type="entry name" value="PROTEIN YIAL"/>
    <property type="match status" value="1"/>
</dbReference>
<evidence type="ECO:0000313" key="1">
    <source>
        <dbReference type="EMBL" id="AFL96525.1"/>
    </source>
</evidence>
<name>I3ZXU1_ORNRL</name>
<dbReference type="GO" id="GO:0005829">
    <property type="term" value="C:cytosol"/>
    <property type="evidence" value="ECO:0007669"/>
    <property type="project" value="TreeGrafter"/>
</dbReference>
<keyword evidence="2" id="KW-1185">Reference proteome</keyword>
<dbReference type="eggNOG" id="COG2731">
    <property type="taxonomic scope" value="Bacteria"/>
</dbReference>
<dbReference type="Proteomes" id="UP000006051">
    <property type="component" value="Chromosome"/>
</dbReference>
<dbReference type="STRING" id="867902.Ornrh_0307"/>
<accession>I3ZXU1</accession>